<gene>
    <name evidence="4" type="ORF">GH714_038980</name>
</gene>
<dbReference type="InterPro" id="IPR002885">
    <property type="entry name" value="PPR_rpt"/>
</dbReference>
<dbReference type="Pfam" id="PF13041">
    <property type="entry name" value="PPR_2"/>
    <property type="match status" value="1"/>
</dbReference>
<feature type="repeat" description="PPR" evidence="3">
    <location>
        <begin position="98"/>
        <end position="132"/>
    </location>
</feature>
<dbReference type="InterPro" id="IPR011990">
    <property type="entry name" value="TPR-like_helical_dom_sf"/>
</dbReference>
<dbReference type="AlphaFoldDB" id="A0A6A6K8S8"/>
<protein>
    <recommendedName>
        <fullName evidence="6">Pentatricopeptide repeat-containing protein</fullName>
    </recommendedName>
</protein>
<dbReference type="Gene3D" id="1.25.40.10">
    <property type="entry name" value="Tetratricopeptide repeat domain"/>
    <property type="match status" value="1"/>
</dbReference>
<feature type="repeat" description="PPR" evidence="3">
    <location>
        <begin position="28"/>
        <end position="62"/>
    </location>
</feature>
<dbReference type="NCBIfam" id="TIGR00756">
    <property type="entry name" value="PPR"/>
    <property type="match status" value="2"/>
</dbReference>
<dbReference type="PANTHER" id="PTHR47941">
    <property type="entry name" value="PENTATRICOPEPTIDE REPEAT-CONTAINING PROTEIN 3, MITOCHONDRIAL"/>
    <property type="match status" value="1"/>
</dbReference>
<keyword evidence="5" id="KW-1185">Reference proteome</keyword>
<reference evidence="4 5" key="1">
    <citation type="journal article" date="2020" name="Mol. Plant">
        <title>The Chromosome-Based Rubber Tree Genome Provides New Insights into Spurge Genome Evolution and Rubber Biosynthesis.</title>
        <authorList>
            <person name="Liu J."/>
            <person name="Shi C."/>
            <person name="Shi C.C."/>
            <person name="Li W."/>
            <person name="Zhang Q.J."/>
            <person name="Zhang Y."/>
            <person name="Li K."/>
            <person name="Lu H.F."/>
            <person name="Shi C."/>
            <person name="Zhu S.T."/>
            <person name="Xiao Z.Y."/>
            <person name="Nan H."/>
            <person name="Yue Y."/>
            <person name="Zhu X.G."/>
            <person name="Wu Y."/>
            <person name="Hong X.N."/>
            <person name="Fan G.Y."/>
            <person name="Tong Y."/>
            <person name="Zhang D."/>
            <person name="Mao C.L."/>
            <person name="Liu Y.L."/>
            <person name="Hao S.J."/>
            <person name="Liu W.Q."/>
            <person name="Lv M.Q."/>
            <person name="Zhang H.B."/>
            <person name="Liu Y."/>
            <person name="Hu-Tang G.R."/>
            <person name="Wang J.P."/>
            <person name="Wang J.H."/>
            <person name="Sun Y.H."/>
            <person name="Ni S.B."/>
            <person name="Chen W.B."/>
            <person name="Zhang X.C."/>
            <person name="Jiao Y.N."/>
            <person name="Eichler E.E."/>
            <person name="Li G.H."/>
            <person name="Liu X."/>
            <person name="Gao L.Z."/>
        </authorList>
    </citation>
    <scope>NUCLEOTIDE SEQUENCE [LARGE SCALE GENOMIC DNA]</scope>
    <source>
        <strain evidence="5">cv. GT1</strain>
        <tissue evidence="4">Leaf</tissue>
    </source>
</reference>
<dbReference type="EMBL" id="JAAGAX010000018">
    <property type="protein sequence ID" value="KAF2285187.1"/>
    <property type="molecule type" value="Genomic_DNA"/>
</dbReference>
<comment type="similarity">
    <text evidence="1">Belongs to the PPR family. P subfamily.</text>
</comment>
<name>A0A6A6K8S8_HEVBR</name>
<proteinExistence type="inferred from homology"/>
<evidence type="ECO:0000256" key="3">
    <source>
        <dbReference type="PROSITE-ProRule" id="PRU00708"/>
    </source>
</evidence>
<evidence type="ECO:0000313" key="5">
    <source>
        <dbReference type="Proteomes" id="UP000467840"/>
    </source>
</evidence>
<sequence length="209" mass="23709">MDKLCGKRNIGAALELLNELWRNGNVPSVISCITLIEGLRKLRKIEEAFRLMERMLKESIISDIVTFNYLLQDLCNVGRTVDADKLRLLASSKGLELDDMTYYTLVFGYTREGKRKEGEVLVDEMLDREFIPDLATYNRFSAVVSLASRKWSPTQPHSIMLGTIIIAFVVMDFASVAHKGKDREIAGVFYTKPAFKTLQVAAEIHDEQN</sequence>
<comment type="caution">
    <text evidence="4">The sequence shown here is derived from an EMBL/GenBank/DDBJ whole genome shotgun (WGS) entry which is preliminary data.</text>
</comment>
<dbReference type="PROSITE" id="PS51375">
    <property type="entry name" value="PPR"/>
    <property type="match status" value="2"/>
</dbReference>
<evidence type="ECO:0000313" key="4">
    <source>
        <dbReference type="EMBL" id="KAF2285187.1"/>
    </source>
</evidence>
<accession>A0A6A6K8S8</accession>
<evidence type="ECO:0000256" key="1">
    <source>
        <dbReference type="ARBA" id="ARBA00007626"/>
    </source>
</evidence>
<dbReference type="Proteomes" id="UP000467840">
    <property type="component" value="Chromosome 12"/>
</dbReference>
<dbReference type="Pfam" id="PF13812">
    <property type="entry name" value="PPR_3"/>
    <property type="match status" value="1"/>
</dbReference>
<keyword evidence="2" id="KW-0677">Repeat</keyword>
<evidence type="ECO:0008006" key="6">
    <source>
        <dbReference type="Google" id="ProtNLM"/>
    </source>
</evidence>
<organism evidence="4 5">
    <name type="scientific">Hevea brasiliensis</name>
    <name type="common">Para rubber tree</name>
    <name type="synonym">Siphonia brasiliensis</name>
    <dbReference type="NCBI Taxonomy" id="3981"/>
    <lineage>
        <taxon>Eukaryota</taxon>
        <taxon>Viridiplantae</taxon>
        <taxon>Streptophyta</taxon>
        <taxon>Embryophyta</taxon>
        <taxon>Tracheophyta</taxon>
        <taxon>Spermatophyta</taxon>
        <taxon>Magnoliopsida</taxon>
        <taxon>eudicotyledons</taxon>
        <taxon>Gunneridae</taxon>
        <taxon>Pentapetalae</taxon>
        <taxon>rosids</taxon>
        <taxon>fabids</taxon>
        <taxon>Malpighiales</taxon>
        <taxon>Euphorbiaceae</taxon>
        <taxon>Crotonoideae</taxon>
        <taxon>Micrandreae</taxon>
        <taxon>Hevea</taxon>
    </lineage>
</organism>
<evidence type="ECO:0000256" key="2">
    <source>
        <dbReference type="ARBA" id="ARBA00022737"/>
    </source>
</evidence>